<comment type="similarity">
    <text evidence="4">In the N-terminal section; belongs to the NnrE/AIBP family.</text>
</comment>
<evidence type="ECO:0000256" key="17">
    <source>
        <dbReference type="ARBA" id="ARBA00025153"/>
    </source>
</evidence>
<dbReference type="EMBL" id="UINC01009626">
    <property type="protein sequence ID" value="SVA43132.1"/>
    <property type="molecule type" value="Genomic_DNA"/>
</dbReference>
<comment type="catalytic activity">
    <reaction evidence="19">
        <text>(6S)-NADHX + ADP = AMP + phosphate + NADH + H(+)</text>
        <dbReference type="Rhea" id="RHEA:32223"/>
        <dbReference type="ChEBI" id="CHEBI:15378"/>
        <dbReference type="ChEBI" id="CHEBI:43474"/>
        <dbReference type="ChEBI" id="CHEBI:57945"/>
        <dbReference type="ChEBI" id="CHEBI:64074"/>
        <dbReference type="ChEBI" id="CHEBI:456215"/>
        <dbReference type="ChEBI" id="CHEBI:456216"/>
        <dbReference type="EC" id="4.2.1.136"/>
    </reaction>
</comment>
<dbReference type="PANTHER" id="PTHR12592:SF0">
    <property type="entry name" value="ATP-DEPENDENT (S)-NAD(P)H-HYDRATE DEHYDRATASE"/>
    <property type="match status" value="1"/>
</dbReference>
<evidence type="ECO:0000256" key="3">
    <source>
        <dbReference type="ARBA" id="ARBA00001958"/>
    </source>
</evidence>
<organism evidence="23">
    <name type="scientific">marine metagenome</name>
    <dbReference type="NCBI Taxonomy" id="408172"/>
    <lineage>
        <taxon>unclassified sequences</taxon>
        <taxon>metagenomes</taxon>
        <taxon>ecological metagenomes</taxon>
    </lineage>
</organism>
<dbReference type="CDD" id="cd01171">
    <property type="entry name" value="YXKO-related"/>
    <property type="match status" value="1"/>
</dbReference>
<dbReference type="InterPro" id="IPR036652">
    <property type="entry name" value="YjeF_N_dom_sf"/>
</dbReference>
<sequence>MFKNNKIYNQELITKSENLTFKKRNSFAIMNKAANACSKFILSNYKPKKVIVFCGPGNNGGDGILIANNLIKKNIDVLIFTPIGYAKSKDSKKAFKKLTNKKIIKNKINFKKCDLFIDALFGFNFKKKLSKKLKKIIRIINSKSFTKIAIDVPSGVYCDTGQINKIAIKADITLTFHRLKPCHVLQPGKDFSNKVKILNIGLTNLDRETKINLIKTPKLKSLVSTSHKYNRGEIYIFGGSEMVGASKLAALAASQVAFRSGVGVVKLLVKEKNKNFYKSHILEELIITYSNIIDINKIIKKTNSTFLFGCGLEINNENSKILELLLKSDNKLVIDASSFSIINKSLKKYILLLKSRKVDTVLTPHFGEFSKIFRISDNKINDTQFAALKTNSVVLFKGNDTVISDKTGQTYINYFTTPYLGTAGSGDVLSGIIASLIAQNYKSFDAACIGCYLHSQSAMKINKSLTAKDIINILPKIIKNHQY</sequence>
<name>A0A381VS31_9ZZZZ</name>
<dbReference type="GO" id="GO:0052856">
    <property type="term" value="F:NAD(P)HX epimerase activity"/>
    <property type="evidence" value="ECO:0007669"/>
    <property type="project" value="UniProtKB-EC"/>
</dbReference>
<protein>
    <recommendedName>
        <fullName evidence="18">Nicotinamide nucleotide repair protein</fullName>
        <ecNumber evidence="7">4.2.1.136</ecNumber>
        <ecNumber evidence="6">5.1.99.6</ecNumber>
    </recommendedName>
</protein>
<evidence type="ECO:0000256" key="8">
    <source>
        <dbReference type="ARBA" id="ARBA00022723"/>
    </source>
</evidence>
<dbReference type="EC" id="5.1.99.6" evidence="6"/>
<keyword evidence="11" id="KW-0521">NADP</keyword>
<comment type="similarity">
    <text evidence="5">In the C-terminal section; belongs to the NnrD/CARKD family.</text>
</comment>
<dbReference type="InterPro" id="IPR017953">
    <property type="entry name" value="Carbohydrate_kinase_pred_CS"/>
</dbReference>
<evidence type="ECO:0000256" key="19">
    <source>
        <dbReference type="ARBA" id="ARBA00048238"/>
    </source>
</evidence>
<evidence type="ECO:0000256" key="7">
    <source>
        <dbReference type="ARBA" id="ARBA00013129"/>
    </source>
</evidence>
<dbReference type="Pfam" id="PF01256">
    <property type="entry name" value="Carb_kinase"/>
    <property type="match status" value="1"/>
</dbReference>
<evidence type="ECO:0000256" key="14">
    <source>
        <dbReference type="ARBA" id="ARBA00023235"/>
    </source>
</evidence>
<evidence type="ECO:0000256" key="11">
    <source>
        <dbReference type="ARBA" id="ARBA00022857"/>
    </source>
</evidence>
<dbReference type="EC" id="4.2.1.136" evidence="7"/>
<dbReference type="PROSITE" id="PS01050">
    <property type="entry name" value="YJEF_C_2"/>
    <property type="match status" value="1"/>
</dbReference>
<evidence type="ECO:0000259" key="21">
    <source>
        <dbReference type="PROSITE" id="PS51383"/>
    </source>
</evidence>
<evidence type="ECO:0000256" key="6">
    <source>
        <dbReference type="ARBA" id="ARBA00012228"/>
    </source>
</evidence>
<dbReference type="Pfam" id="PF03853">
    <property type="entry name" value="YjeF_N"/>
    <property type="match status" value="1"/>
</dbReference>
<keyword evidence="15" id="KW-0456">Lyase</keyword>
<evidence type="ECO:0000256" key="2">
    <source>
        <dbReference type="ARBA" id="ARBA00000909"/>
    </source>
</evidence>
<dbReference type="GO" id="GO:0052855">
    <property type="term" value="F:ADP-dependent NAD(P)H-hydrate dehydratase activity"/>
    <property type="evidence" value="ECO:0007669"/>
    <property type="project" value="UniProtKB-EC"/>
</dbReference>
<keyword evidence="16" id="KW-0511">Multifunctional enzyme</keyword>
<dbReference type="Gene3D" id="3.40.50.10260">
    <property type="entry name" value="YjeF N-terminal domain"/>
    <property type="match status" value="1"/>
</dbReference>
<feature type="domain" description="YjeF N-terminal" evidence="22">
    <location>
        <begin position="13"/>
        <end position="208"/>
    </location>
</feature>
<evidence type="ECO:0000256" key="4">
    <source>
        <dbReference type="ARBA" id="ARBA00006001"/>
    </source>
</evidence>
<comment type="catalytic activity">
    <reaction evidence="20">
        <text>(6S)-NADPHX + ADP = AMP + phosphate + NADPH + H(+)</text>
        <dbReference type="Rhea" id="RHEA:32235"/>
        <dbReference type="ChEBI" id="CHEBI:15378"/>
        <dbReference type="ChEBI" id="CHEBI:43474"/>
        <dbReference type="ChEBI" id="CHEBI:57783"/>
        <dbReference type="ChEBI" id="CHEBI:64076"/>
        <dbReference type="ChEBI" id="CHEBI:456215"/>
        <dbReference type="ChEBI" id="CHEBI:456216"/>
        <dbReference type="EC" id="4.2.1.136"/>
    </reaction>
</comment>
<evidence type="ECO:0000256" key="20">
    <source>
        <dbReference type="ARBA" id="ARBA00049209"/>
    </source>
</evidence>
<dbReference type="SUPFAM" id="SSF64153">
    <property type="entry name" value="YjeF N-terminal domain-like"/>
    <property type="match status" value="1"/>
</dbReference>
<keyword evidence="8" id="KW-0479">Metal-binding</keyword>
<dbReference type="AlphaFoldDB" id="A0A381VS31"/>
<evidence type="ECO:0000256" key="18">
    <source>
        <dbReference type="ARBA" id="ARBA00032624"/>
    </source>
</evidence>
<dbReference type="PIRSF" id="PIRSF017184">
    <property type="entry name" value="Nnr"/>
    <property type="match status" value="1"/>
</dbReference>
<keyword evidence="9" id="KW-0547">Nucleotide-binding</keyword>
<dbReference type="GO" id="GO:0110051">
    <property type="term" value="P:metabolite repair"/>
    <property type="evidence" value="ECO:0007669"/>
    <property type="project" value="TreeGrafter"/>
</dbReference>
<dbReference type="Gene3D" id="3.40.1190.20">
    <property type="match status" value="1"/>
</dbReference>
<dbReference type="HAMAP" id="MF_01965">
    <property type="entry name" value="NADHX_dehydratase"/>
    <property type="match status" value="1"/>
</dbReference>
<keyword evidence="10" id="KW-0067">ATP-binding</keyword>
<feature type="domain" description="YjeF C-terminal" evidence="21">
    <location>
        <begin position="211"/>
        <end position="481"/>
    </location>
</feature>
<evidence type="ECO:0000256" key="5">
    <source>
        <dbReference type="ARBA" id="ARBA00009524"/>
    </source>
</evidence>
<dbReference type="HAMAP" id="MF_01966">
    <property type="entry name" value="NADHX_epimerase"/>
    <property type="match status" value="1"/>
</dbReference>
<accession>A0A381VS31</accession>
<dbReference type="GO" id="GO:0046872">
    <property type="term" value="F:metal ion binding"/>
    <property type="evidence" value="ECO:0007669"/>
    <property type="project" value="UniProtKB-KW"/>
</dbReference>
<evidence type="ECO:0000256" key="15">
    <source>
        <dbReference type="ARBA" id="ARBA00023239"/>
    </source>
</evidence>
<evidence type="ECO:0000259" key="22">
    <source>
        <dbReference type="PROSITE" id="PS51385"/>
    </source>
</evidence>
<dbReference type="InterPro" id="IPR030677">
    <property type="entry name" value="Nnr"/>
</dbReference>
<evidence type="ECO:0000313" key="23">
    <source>
        <dbReference type="EMBL" id="SVA43132.1"/>
    </source>
</evidence>
<comment type="function">
    <text evidence="17">Bifunctional enzyme that catalyzes the epimerization of the S- and R-forms of NAD(P)HX and the dehydration of the S-form of NAD(P)HX at the expense of ADP, which is converted to AMP. This allows the repair of both epimers of NAD(P)HX, a damaged form of NAD(P)H that is a result of enzymatic or heat-dependent hydration.</text>
</comment>
<proteinExistence type="inferred from homology"/>
<dbReference type="PROSITE" id="PS51383">
    <property type="entry name" value="YJEF_C_3"/>
    <property type="match status" value="1"/>
</dbReference>
<dbReference type="PANTHER" id="PTHR12592">
    <property type="entry name" value="ATP-DEPENDENT (S)-NAD(P)H-HYDRATE DEHYDRATASE FAMILY MEMBER"/>
    <property type="match status" value="1"/>
</dbReference>
<evidence type="ECO:0000256" key="12">
    <source>
        <dbReference type="ARBA" id="ARBA00022958"/>
    </source>
</evidence>
<keyword evidence="14" id="KW-0413">Isomerase</keyword>
<evidence type="ECO:0000256" key="1">
    <source>
        <dbReference type="ARBA" id="ARBA00000013"/>
    </source>
</evidence>
<evidence type="ECO:0000256" key="9">
    <source>
        <dbReference type="ARBA" id="ARBA00022741"/>
    </source>
</evidence>
<comment type="catalytic activity">
    <reaction evidence="1">
        <text>(6R)-NADHX = (6S)-NADHX</text>
        <dbReference type="Rhea" id="RHEA:32215"/>
        <dbReference type="ChEBI" id="CHEBI:64074"/>
        <dbReference type="ChEBI" id="CHEBI:64075"/>
        <dbReference type="EC" id="5.1.99.6"/>
    </reaction>
</comment>
<keyword evidence="12" id="KW-0630">Potassium</keyword>
<gene>
    <name evidence="23" type="ORF">METZ01_LOCUS95986</name>
</gene>
<dbReference type="PROSITE" id="PS51385">
    <property type="entry name" value="YJEF_N"/>
    <property type="match status" value="1"/>
</dbReference>
<evidence type="ECO:0000256" key="16">
    <source>
        <dbReference type="ARBA" id="ARBA00023268"/>
    </source>
</evidence>
<dbReference type="SUPFAM" id="SSF53613">
    <property type="entry name" value="Ribokinase-like"/>
    <property type="match status" value="1"/>
</dbReference>
<dbReference type="NCBIfam" id="TIGR00196">
    <property type="entry name" value="yjeF_cterm"/>
    <property type="match status" value="1"/>
</dbReference>
<evidence type="ECO:0000256" key="13">
    <source>
        <dbReference type="ARBA" id="ARBA00023027"/>
    </source>
</evidence>
<dbReference type="NCBIfam" id="TIGR00197">
    <property type="entry name" value="yjeF_nterm"/>
    <property type="match status" value="1"/>
</dbReference>
<dbReference type="InterPro" id="IPR000631">
    <property type="entry name" value="CARKD"/>
</dbReference>
<dbReference type="InterPro" id="IPR004443">
    <property type="entry name" value="YjeF_N_dom"/>
</dbReference>
<reference evidence="23" key="1">
    <citation type="submission" date="2018-05" db="EMBL/GenBank/DDBJ databases">
        <authorList>
            <person name="Lanie J.A."/>
            <person name="Ng W.-L."/>
            <person name="Kazmierczak K.M."/>
            <person name="Andrzejewski T.M."/>
            <person name="Davidsen T.M."/>
            <person name="Wayne K.J."/>
            <person name="Tettelin H."/>
            <person name="Glass J.I."/>
            <person name="Rusch D."/>
            <person name="Podicherti R."/>
            <person name="Tsui H.-C.T."/>
            <person name="Winkler M.E."/>
        </authorList>
    </citation>
    <scope>NUCLEOTIDE SEQUENCE</scope>
</reference>
<dbReference type="InterPro" id="IPR029056">
    <property type="entry name" value="Ribokinase-like"/>
</dbReference>
<evidence type="ECO:0000256" key="10">
    <source>
        <dbReference type="ARBA" id="ARBA00022840"/>
    </source>
</evidence>
<dbReference type="GO" id="GO:0005524">
    <property type="term" value="F:ATP binding"/>
    <property type="evidence" value="ECO:0007669"/>
    <property type="project" value="UniProtKB-KW"/>
</dbReference>
<comment type="cofactor">
    <cofactor evidence="3">
        <name>K(+)</name>
        <dbReference type="ChEBI" id="CHEBI:29103"/>
    </cofactor>
</comment>
<keyword evidence="13" id="KW-0520">NAD</keyword>
<comment type="catalytic activity">
    <reaction evidence="2">
        <text>(6R)-NADPHX = (6S)-NADPHX</text>
        <dbReference type="Rhea" id="RHEA:32227"/>
        <dbReference type="ChEBI" id="CHEBI:64076"/>
        <dbReference type="ChEBI" id="CHEBI:64077"/>
        <dbReference type="EC" id="5.1.99.6"/>
    </reaction>
</comment>